<dbReference type="EMBL" id="AMEP01000047">
    <property type="protein sequence ID" value="EKY02699.1"/>
    <property type="molecule type" value="Genomic_DNA"/>
</dbReference>
<dbReference type="InterPro" id="IPR018392">
    <property type="entry name" value="LysM"/>
</dbReference>
<evidence type="ECO:0000256" key="3">
    <source>
        <dbReference type="ARBA" id="ARBA00022801"/>
    </source>
</evidence>
<feature type="signal peptide" evidence="5">
    <location>
        <begin position="1"/>
        <end position="19"/>
    </location>
</feature>
<dbReference type="Pfam" id="PF01832">
    <property type="entry name" value="Glucosaminidase"/>
    <property type="match status" value="1"/>
</dbReference>
<evidence type="ECO:0000313" key="8">
    <source>
        <dbReference type="Proteomes" id="UP000010433"/>
    </source>
</evidence>
<evidence type="ECO:0000256" key="5">
    <source>
        <dbReference type="SAM" id="SignalP"/>
    </source>
</evidence>
<dbReference type="PANTHER" id="PTHR33308">
    <property type="entry name" value="PEPTIDOGLYCAN HYDROLASE FLGJ"/>
    <property type="match status" value="1"/>
</dbReference>
<proteinExistence type="predicted"/>
<name>L1NGR9_9BACT</name>
<evidence type="ECO:0000256" key="1">
    <source>
        <dbReference type="ARBA" id="ARBA00022529"/>
    </source>
</evidence>
<evidence type="ECO:0000313" key="7">
    <source>
        <dbReference type="EMBL" id="EKY02699.1"/>
    </source>
</evidence>
<feature type="domain" description="LysM" evidence="6">
    <location>
        <begin position="259"/>
        <end position="303"/>
    </location>
</feature>
<dbReference type="GO" id="GO:0004040">
    <property type="term" value="F:amidase activity"/>
    <property type="evidence" value="ECO:0007669"/>
    <property type="project" value="InterPro"/>
</dbReference>
<dbReference type="CDD" id="cd00118">
    <property type="entry name" value="LysM"/>
    <property type="match status" value="2"/>
</dbReference>
<dbReference type="GO" id="GO:0031640">
    <property type="term" value="P:killing of cells of another organism"/>
    <property type="evidence" value="ECO:0007669"/>
    <property type="project" value="UniProtKB-KW"/>
</dbReference>
<dbReference type="SUPFAM" id="SSF54106">
    <property type="entry name" value="LysM domain"/>
    <property type="match status" value="1"/>
</dbReference>
<dbReference type="GO" id="GO:0042742">
    <property type="term" value="P:defense response to bacterium"/>
    <property type="evidence" value="ECO:0007669"/>
    <property type="project" value="UniProtKB-KW"/>
</dbReference>
<dbReference type="InterPro" id="IPR051056">
    <property type="entry name" value="Glycosyl_Hydrolase_73"/>
</dbReference>
<dbReference type="STRING" id="1127699.HMPREF9151_00745"/>
<dbReference type="Proteomes" id="UP000010433">
    <property type="component" value="Unassembled WGS sequence"/>
</dbReference>
<keyword evidence="2" id="KW-0081">Bacteriolytic enzyme</keyword>
<dbReference type="Gene3D" id="3.10.350.10">
    <property type="entry name" value="LysM domain"/>
    <property type="match status" value="1"/>
</dbReference>
<evidence type="ECO:0000259" key="6">
    <source>
        <dbReference type="PROSITE" id="PS51782"/>
    </source>
</evidence>
<comment type="caution">
    <text evidence="7">The sequence shown here is derived from an EMBL/GenBank/DDBJ whole genome shotgun (WGS) entry which is preliminary data.</text>
</comment>
<dbReference type="HOGENOM" id="CLU_013771_1_1_10"/>
<reference evidence="7 8" key="1">
    <citation type="submission" date="2012-05" db="EMBL/GenBank/DDBJ databases">
        <authorList>
            <person name="Weinstock G."/>
            <person name="Sodergren E."/>
            <person name="Lobos E.A."/>
            <person name="Fulton L."/>
            <person name="Fulton R."/>
            <person name="Courtney L."/>
            <person name="Fronick C."/>
            <person name="O'Laughlin M."/>
            <person name="Godfrey J."/>
            <person name="Wilson R.M."/>
            <person name="Miner T."/>
            <person name="Farmer C."/>
            <person name="Delehaunty K."/>
            <person name="Cordes M."/>
            <person name="Minx P."/>
            <person name="Tomlinson C."/>
            <person name="Chen J."/>
            <person name="Wollam A."/>
            <person name="Pepin K.H."/>
            <person name="Bhonagiri V."/>
            <person name="Zhang X."/>
            <person name="Suruliraj S."/>
            <person name="Warren W."/>
            <person name="Mitreva M."/>
            <person name="Mardis E.R."/>
            <person name="Wilson R.K."/>
        </authorList>
    </citation>
    <scope>NUCLEOTIDE SEQUENCE [LARGE SCALE GENOMIC DNA]</scope>
    <source>
        <strain evidence="7 8">F0055</strain>
    </source>
</reference>
<keyword evidence="8" id="KW-1185">Reference proteome</keyword>
<evidence type="ECO:0000256" key="2">
    <source>
        <dbReference type="ARBA" id="ARBA00022638"/>
    </source>
</evidence>
<accession>L1NGR9</accession>
<dbReference type="AlphaFoldDB" id="L1NGR9"/>
<dbReference type="PATRIC" id="fig|1127699.3.peg.691"/>
<organism evidence="7 8">
    <name type="scientific">Hoylesella saccharolytica F0055</name>
    <dbReference type="NCBI Taxonomy" id="1127699"/>
    <lineage>
        <taxon>Bacteria</taxon>
        <taxon>Pseudomonadati</taxon>
        <taxon>Bacteroidota</taxon>
        <taxon>Bacteroidia</taxon>
        <taxon>Bacteroidales</taxon>
        <taxon>Prevotellaceae</taxon>
        <taxon>Hoylesella</taxon>
    </lineage>
</organism>
<dbReference type="PROSITE" id="PS51782">
    <property type="entry name" value="LYSM"/>
    <property type="match status" value="1"/>
</dbReference>
<dbReference type="InterPro" id="IPR036779">
    <property type="entry name" value="LysM_dom_sf"/>
</dbReference>
<gene>
    <name evidence="7" type="ORF">HMPREF9151_00745</name>
</gene>
<feature type="chain" id="PRO_5003954418" description="Peptidoglycan hydrolase" evidence="5">
    <location>
        <begin position="20"/>
        <end position="304"/>
    </location>
</feature>
<dbReference type="RefSeq" id="WP_009161911.1">
    <property type="nucleotide sequence ID" value="NZ_KB290974.1"/>
</dbReference>
<evidence type="ECO:0000256" key="4">
    <source>
        <dbReference type="ARBA" id="ARBA00032108"/>
    </source>
</evidence>
<dbReference type="SMART" id="SM00047">
    <property type="entry name" value="LYZ2"/>
    <property type="match status" value="1"/>
</dbReference>
<dbReference type="OrthoDB" id="977752at2"/>
<keyword evidence="3" id="KW-0378">Hydrolase</keyword>
<dbReference type="Pfam" id="PF01476">
    <property type="entry name" value="LysM"/>
    <property type="match status" value="2"/>
</dbReference>
<dbReference type="Gene3D" id="1.10.530.10">
    <property type="match status" value="1"/>
</dbReference>
<dbReference type="PANTHER" id="PTHR33308:SF9">
    <property type="entry name" value="PEPTIDOGLYCAN HYDROLASE FLGJ"/>
    <property type="match status" value="1"/>
</dbReference>
<protein>
    <recommendedName>
        <fullName evidence="4">Peptidoglycan hydrolase</fullName>
    </recommendedName>
</protein>
<dbReference type="SMART" id="SM00257">
    <property type="entry name" value="LysM"/>
    <property type="match status" value="2"/>
</dbReference>
<keyword evidence="1" id="KW-0929">Antimicrobial</keyword>
<dbReference type="InterPro" id="IPR002901">
    <property type="entry name" value="MGlyc_endo_b_GlcNAc-like_dom"/>
</dbReference>
<keyword evidence="5" id="KW-0732">Signal</keyword>
<sequence>MKKIFFVLCLMGGILSAGAQPKWNAQYQAYIDQHKDLAIEEMLRHRIPASITLAQGLLESGAGMSELVKQANNHFGIKCHDWTGDRTYRNDDSENECFRVYKTAKDSYEDHSKFLLRNRYSRLFALSTTDYKGWAQGLKDCGYATNPQYASRLIGIIELYKLYQYDTATGYDKFMAKHSGNYQPGTTSVRLHPIYKFNDNYYLKARQGDTFHSIAKEVELSARALARANEREVGDVLNAGDIIYLKKKKKHSSVIYKDHPHVVKAGESMYDIAQMYGIRLKWFYKMNSLPADYQIQVGAVLRVY</sequence>